<accession>A0AAN8WWW2</accession>
<evidence type="ECO:0000313" key="1">
    <source>
        <dbReference type="EMBL" id="KAK7067790.1"/>
    </source>
</evidence>
<dbReference type="AlphaFoldDB" id="A0AAN8WWW2"/>
<keyword evidence="2" id="KW-1185">Reference proteome</keyword>
<organism evidence="1 2">
    <name type="scientific">Halocaridina rubra</name>
    <name type="common">Hawaiian red shrimp</name>
    <dbReference type="NCBI Taxonomy" id="373956"/>
    <lineage>
        <taxon>Eukaryota</taxon>
        <taxon>Metazoa</taxon>
        <taxon>Ecdysozoa</taxon>
        <taxon>Arthropoda</taxon>
        <taxon>Crustacea</taxon>
        <taxon>Multicrustacea</taxon>
        <taxon>Malacostraca</taxon>
        <taxon>Eumalacostraca</taxon>
        <taxon>Eucarida</taxon>
        <taxon>Decapoda</taxon>
        <taxon>Pleocyemata</taxon>
        <taxon>Caridea</taxon>
        <taxon>Atyoidea</taxon>
        <taxon>Atyidae</taxon>
        <taxon>Halocaridina</taxon>
    </lineage>
</organism>
<dbReference type="EMBL" id="JAXCGZ010017708">
    <property type="protein sequence ID" value="KAK7067790.1"/>
    <property type="molecule type" value="Genomic_DNA"/>
</dbReference>
<comment type="caution">
    <text evidence="1">The sequence shown here is derived from an EMBL/GenBank/DDBJ whole genome shotgun (WGS) entry which is preliminary data.</text>
</comment>
<dbReference type="Proteomes" id="UP001381693">
    <property type="component" value="Unassembled WGS sequence"/>
</dbReference>
<gene>
    <name evidence="1" type="ORF">SK128_021643</name>
</gene>
<name>A0AAN8WWW2_HALRR</name>
<proteinExistence type="predicted"/>
<sequence length="88" mass="10091">MLVIVRQLQRESHTMLTSVKVTQQCLENMLQHLAVAINQLCLEHVLQHCNCSYQAVYIASTKTLQLQLLGSVYSIYYNSLQLKLPRSV</sequence>
<evidence type="ECO:0000313" key="2">
    <source>
        <dbReference type="Proteomes" id="UP001381693"/>
    </source>
</evidence>
<reference evidence="1 2" key="1">
    <citation type="submission" date="2023-11" db="EMBL/GenBank/DDBJ databases">
        <title>Halocaridina rubra genome assembly.</title>
        <authorList>
            <person name="Smith C."/>
        </authorList>
    </citation>
    <scope>NUCLEOTIDE SEQUENCE [LARGE SCALE GENOMIC DNA]</scope>
    <source>
        <strain evidence="1">EP-1</strain>
        <tissue evidence="1">Whole</tissue>
    </source>
</reference>
<protein>
    <submittedName>
        <fullName evidence="1">Uncharacterized protein</fullName>
    </submittedName>
</protein>